<dbReference type="InterPro" id="IPR001680">
    <property type="entry name" value="WD40_rpt"/>
</dbReference>
<dbReference type="InterPro" id="IPR022052">
    <property type="entry name" value="Histone-bd_RBBP4-like_N"/>
</dbReference>
<feature type="compositionally biased region" description="Basic and acidic residues" evidence="4">
    <location>
        <begin position="12"/>
        <end position="24"/>
    </location>
</feature>
<dbReference type="Gene3D" id="2.130.10.10">
    <property type="entry name" value="YVTN repeat-like/Quinoprotein amine dehydrogenase"/>
    <property type="match status" value="1"/>
</dbReference>
<dbReference type="PROSITE" id="PS50294">
    <property type="entry name" value="WD_REPEATS_REGION"/>
    <property type="match status" value="1"/>
</dbReference>
<evidence type="ECO:0000256" key="4">
    <source>
        <dbReference type="SAM" id="MobiDB-lite"/>
    </source>
</evidence>
<feature type="region of interest" description="Disordered" evidence="4">
    <location>
        <begin position="39"/>
        <end position="58"/>
    </location>
</feature>
<name>A0A5E8BTJ9_9ASCO</name>
<feature type="compositionally biased region" description="Acidic residues" evidence="4">
    <location>
        <begin position="40"/>
        <end position="58"/>
    </location>
</feature>
<evidence type="ECO:0000256" key="2">
    <source>
        <dbReference type="ARBA" id="ARBA00022737"/>
    </source>
</evidence>
<feature type="region of interest" description="Disordered" evidence="4">
    <location>
        <begin position="65"/>
        <end position="114"/>
    </location>
</feature>
<dbReference type="Proteomes" id="UP000398389">
    <property type="component" value="Unassembled WGS sequence"/>
</dbReference>
<keyword evidence="2" id="KW-0677">Repeat</keyword>
<evidence type="ECO:0000259" key="5">
    <source>
        <dbReference type="Pfam" id="PF12265"/>
    </source>
</evidence>
<keyword evidence="1 3" id="KW-0853">WD repeat</keyword>
<dbReference type="GO" id="GO:0005730">
    <property type="term" value="C:nucleolus"/>
    <property type="evidence" value="ECO:0007669"/>
    <property type="project" value="TreeGrafter"/>
</dbReference>
<organism evidence="6 7">
    <name type="scientific">Magnusiomyces paraingens</name>
    <dbReference type="NCBI Taxonomy" id="2606893"/>
    <lineage>
        <taxon>Eukaryota</taxon>
        <taxon>Fungi</taxon>
        <taxon>Dikarya</taxon>
        <taxon>Ascomycota</taxon>
        <taxon>Saccharomycotina</taxon>
        <taxon>Dipodascomycetes</taxon>
        <taxon>Dipodascales</taxon>
        <taxon>Dipodascaceae</taxon>
        <taxon>Magnusiomyces</taxon>
    </lineage>
</organism>
<dbReference type="Pfam" id="PF12265">
    <property type="entry name" value="CAF1C_H4-bd"/>
    <property type="match status" value="1"/>
</dbReference>
<dbReference type="SMART" id="SM00320">
    <property type="entry name" value="WD40"/>
    <property type="match status" value="4"/>
</dbReference>
<evidence type="ECO:0000256" key="1">
    <source>
        <dbReference type="ARBA" id="ARBA00022574"/>
    </source>
</evidence>
<dbReference type="InterPro" id="IPR051972">
    <property type="entry name" value="Glutamate-rich_WD_repeat"/>
</dbReference>
<protein>
    <recommendedName>
        <fullName evidence="5">Histone-binding protein RBBP4-like N-terminal domain-containing protein</fullName>
    </recommendedName>
</protein>
<dbReference type="SUPFAM" id="SSF50978">
    <property type="entry name" value="WD40 repeat-like"/>
    <property type="match status" value="1"/>
</dbReference>
<dbReference type="EMBL" id="CABVLU010000002">
    <property type="protein sequence ID" value="VVT52035.1"/>
    <property type="molecule type" value="Genomic_DNA"/>
</dbReference>
<keyword evidence="7" id="KW-1185">Reference proteome</keyword>
<feature type="compositionally biased region" description="Acidic residues" evidence="4">
    <location>
        <begin position="95"/>
        <end position="104"/>
    </location>
</feature>
<reference evidence="6 7" key="1">
    <citation type="submission" date="2019-09" db="EMBL/GenBank/DDBJ databases">
        <authorList>
            <person name="Brejova B."/>
        </authorList>
    </citation>
    <scope>NUCLEOTIDE SEQUENCE [LARGE SCALE GENOMIC DNA]</scope>
</reference>
<dbReference type="InterPro" id="IPR036322">
    <property type="entry name" value="WD40_repeat_dom_sf"/>
</dbReference>
<dbReference type="OrthoDB" id="2161379at2759"/>
<dbReference type="PROSITE" id="PS50082">
    <property type="entry name" value="WD_REPEATS_2"/>
    <property type="match status" value="1"/>
</dbReference>
<dbReference type="InterPro" id="IPR015943">
    <property type="entry name" value="WD40/YVTN_repeat-like_dom_sf"/>
</dbReference>
<evidence type="ECO:0000313" key="6">
    <source>
        <dbReference type="EMBL" id="VVT52035.1"/>
    </source>
</evidence>
<dbReference type="GO" id="GO:0042254">
    <property type="term" value="P:ribosome biogenesis"/>
    <property type="evidence" value="ECO:0007669"/>
    <property type="project" value="TreeGrafter"/>
</dbReference>
<sequence>MTQNLGNTIQKRSLDESLEDDVKSKKTSLNDTIHNKINVDEDMGEFEDPYGDDFDDSDEEIFEAGDEDIDDVEDEDKVGDLIENSQQRAMKTIKEDEDTNETETDTSKKPLSNKQQIYLPGISQPLGPDEVLEPDLSTYDMLHTVNVTWPCLSFDILEDNLGDQRRSYPHSAYIVTGTQAQKARDNEITVMKFSSLNKTLLKDDDDSEDEDDEYTDPILETKSLPTMSTTNRIRVTPFAKQTNQYLTASMAENGDVYVWDITPHFKSFDTPGTIVTKQMSKPIHTITSHGHSEGYALDWSPLITTGSLLTGDVDGRIFLTNRTQTGWTDNKQPFLGHNGSVEEIQWSKSERTVFASGGSDGFIRVWDIRSKSHKPIISVKASSSDVNVMSWSGINTFLLASGHDDGSWSMWDLRNFSPKDTKSNSVASFDFLKQPITSIEFHPTEDSNIAVASEGHTVTLWDLAVEADDDEIKKQLEGDNNVLANIPPQLLFVHYQRDAKEVHWNKQIPGSLISTGSDGFSIWKSISV</sequence>
<dbReference type="RefSeq" id="XP_031853904.1">
    <property type="nucleotide sequence ID" value="XM_031998013.1"/>
</dbReference>
<evidence type="ECO:0000313" key="7">
    <source>
        <dbReference type="Proteomes" id="UP000398389"/>
    </source>
</evidence>
<feature type="compositionally biased region" description="Polar residues" evidence="4">
    <location>
        <begin position="1"/>
        <end position="11"/>
    </location>
</feature>
<evidence type="ECO:0000256" key="3">
    <source>
        <dbReference type="PROSITE-ProRule" id="PRU00221"/>
    </source>
</evidence>
<feature type="region of interest" description="Disordered" evidence="4">
    <location>
        <begin position="1"/>
        <end position="32"/>
    </location>
</feature>
<feature type="repeat" description="WD" evidence="3">
    <location>
        <begin position="334"/>
        <end position="370"/>
    </location>
</feature>
<dbReference type="PANTHER" id="PTHR45903">
    <property type="entry name" value="GLUTAMATE-RICH WD REPEAT-CONTAINING PROTEIN 1"/>
    <property type="match status" value="1"/>
</dbReference>
<gene>
    <name evidence="6" type="ORF">SAPINGB_P003295</name>
</gene>
<accession>A0A5E8BTJ9</accession>
<dbReference type="Pfam" id="PF00400">
    <property type="entry name" value="WD40"/>
    <property type="match status" value="2"/>
</dbReference>
<dbReference type="PANTHER" id="PTHR45903:SF1">
    <property type="entry name" value="GLUTAMATE-RICH WD REPEAT-CONTAINING PROTEIN 1"/>
    <property type="match status" value="1"/>
</dbReference>
<dbReference type="GeneID" id="43582113"/>
<dbReference type="AlphaFoldDB" id="A0A5E8BTJ9"/>
<feature type="domain" description="Histone-binding protein RBBP4-like N-terminal" evidence="5">
    <location>
        <begin position="129"/>
        <end position="196"/>
    </location>
</feature>
<feature type="compositionally biased region" description="Acidic residues" evidence="4">
    <location>
        <begin position="65"/>
        <end position="77"/>
    </location>
</feature>
<proteinExistence type="predicted"/>